<evidence type="ECO:0000313" key="3">
    <source>
        <dbReference type="EMBL" id="SMO32762.1"/>
    </source>
</evidence>
<dbReference type="InterPro" id="IPR037185">
    <property type="entry name" value="EmrE-like"/>
</dbReference>
<dbReference type="EMBL" id="FXTB01000001">
    <property type="protein sequence ID" value="SMO32762.1"/>
    <property type="molecule type" value="Genomic_DNA"/>
</dbReference>
<keyword evidence="1" id="KW-0812">Transmembrane</keyword>
<feature type="transmembrane region" description="Helical" evidence="1">
    <location>
        <begin position="128"/>
        <end position="147"/>
    </location>
</feature>
<reference evidence="3 4" key="1">
    <citation type="submission" date="2017-05" db="EMBL/GenBank/DDBJ databases">
        <authorList>
            <person name="Varghese N."/>
            <person name="Submissions S."/>
        </authorList>
    </citation>
    <scope>NUCLEOTIDE SEQUENCE [LARGE SCALE GENOMIC DNA]</scope>
    <source>
        <strain evidence="3 4">DSM 27040</strain>
    </source>
</reference>
<dbReference type="PANTHER" id="PTHR22911:SF137">
    <property type="entry name" value="SOLUTE CARRIER FAMILY 35 MEMBER G2-RELATED"/>
    <property type="match status" value="1"/>
</dbReference>
<organism evidence="3 4">
    <name type="scientific">Saccharicrinis carchari</name>
    <dbReference type="NCBI Taxonomy" id="1168039"/>
    <lineage>
        <taxon>Bacteria</taxon>
        <taxon>Pseudomonadati</taxon>
        <taxon>Bacteroidota</taxon>
        <taxon>Bacteroidia</taxon>
        <taxon>Marinilabiliales</taxon>
        <taxon>Marinilabiliaceae</taxon>
        <taxon>Saccharicrinis</taxon>
    </lineage>
</organism>
<feature type="transmembrane region" description="Helical" evidence="1">
    <location>
        <begin position="220"/>
        <end position="241"/>
    </location>
</feature>
<feature type="transmembrane region" description="Helical" evidence="1">
    <location>
        <begin position="280"/>
        <end position="295"/>
    </location>
</feature>
<proteinExistence type="predicted"/>
<evidence type="ECO:0000259" key="2">
    <source>
        <dbReference type="Pfam" id="PF00892"/>
    </source>
</evidence>
<dbReference type="GO" id="GO:0016020">
    <property type="term" value="C:membrane"/>
    <property type="evidence" value="ECO:0007669"/>
    <property type="project" value="InterPro"/>
</dbReference>
<feature type="transmembrane region" description="Helical" evidence="1">
    <location>
        <begin position="159"/>
        <end position="176"/>
    </location>
</feature>
<dbReference type="PANTHER" id="PTHR22911">
    <property type="entry name" value="ACYL-MALONYL CONDENSING ENZYME-RELATED"/>
    <property type="match status" value="1"/>
</dbReference>
<dbReference type="AlphaFoldDB" id="A0A521AD68"/>
<gene>
    <name evidence="3" type="ORF">SAMN06265379_10154</name>
</gene>
<dbReference type="RefSeq" id="WP_246095365.1">
    <property type="nucleotide sequence ID" value="NZ_FXTB01000001.1"/>
</dbReference>
<keyword evidence="1" id="KW-0472">Membrane</keyword>
<dbReference type="Proteomes" id="UP000319040">
    <property type="component" value="Unassembled WGS sequence"/>
</dbReference>
<dbReference type="InterPro" id="IPR000620">
    <property type="entry name" value="EamA_dom"/>
</dbReference>
<dbReference type="Pfam" id="PF00892">
    <property type="entry name" value="EamA"/>
    <property type="match status" value="2"/>
</dbReference>
<feature type="domain" description="EamA" evidence="2">
    <location>
        <begin position="1"/>
        <end position="144"/>
    </location>
</feature>
<dbReference type="SUPFAM" id="SSF103481">
    <property type="entry name" value="Multidrug resistance efflux transporter EmrE"/>
    <property type="match status" value="2"/>
</dbReference>
<name>A0A521AD68_SACCC</name>
<accession>A0A521AD68</accession>
<keyword evidence="4" id="KW-1185">Reference proteome</keyword>
<feature type="domain" description="EamA" evidence="2">
    <location>
        <begin position="158"/>
        <end position="294"/>
    </location>
</feature>
<sequence length="296" mass="33164">MIWILLTLASAFFIGLYEVAKKHAVHNNAVWLVLLYGSFTGAILFLPFIVLSALGAIGSDFILYVPRITLYEHLLILLKTGIVLTSWVLSYFALKHLPITIASPIRSTSPIWTILGALIIYQERLTPMQWLGLVLTLGFFFLFSLAGRREGISFRSNKWVWLALLAAMFSSSSALFDKHLIRSIDKVAVQAFFTIYQVVLLFPVVLIIRKNNPNALPLKWRWTIPAVAILLIFADFLYFAALNDPSSLIAIVSTIRRGSVIVAFILGAWLFKERNLTRKAIFLAGILAGLVILLLS</sequence>
<evidence type="ECO:0000313" key="4">
    <source>
        <dbReference type="Proteomes" id="UP000319040"/>
    </source>
</evidence>
<evidence type="ECO:0000256" key="1">
    <source>
        <dbReference type="SAM" id="Phobius"/>
    </source>
</evidence>
<feature type="transmembrane region" description="Helical" evidence="1">
    <location>
        <begin position="74"/>
        <end position="94"/>
    </location>
</feature>
<keyword evidence="1" id="KW-1133">Transmembrane helix</keyword>
<feature type="transmembrane region" description="Helical" evidence="1">
    <location>
        <begin position="188"/>
        <end position="208"/>
    </location>
</feature>
<feature type="transmembrane region" description="Helical" evidence="1">
    <location>
        <begin position="30"/>
        <end position="54"/>
    </location>
</feature>
<feature type="transmembrane region" description="Helical" evidence="1">
    <location>
        <begin position="247"/>
        <end position="271"/>
    </location>
</feature>
<protein>
    <submittedName>
        <fullName evidence="3">Transporter family protein</fullName>
    </submittedName>
</protein>
<dbReference type="Gene3D" id="1.10.3730.20">
    <property type="match status" value="1"/>
</dbReference>